<dbReference type="SUPFAM" id="SSF82693">
    <property type="entry name" value="Multidrug efflux transporter AcrB pore domain, PN1, PN2, PC1 and PC2 subdomains"/>
    <property type="match status" value="1"/>
</dbReference>
<dbReference type="InterPro" id="IPR001036">
    <property type="entry name" value="Acrflvin-R"/>
</dbReference>
<proteinExistence type="predicted"/>
<name>T1B8B7_9ZZZZ</name>
<sequence>QGWYRRLMTRLLARPALLLLGLVPLLALGTLGYFKVPTGFMPEMQEGGFVLDYRTRPGTSLRESDRLIAQVERILASTPGVDAWSRRTGAQLGGGITEANEGDFFVRLKSPAGQAVLMQRIVARIQQQVPGFE</sequence>
<reference evidence="1" key="2">
    <citation type="journal article" date="2014" name="ISME J.">
        <title>Microbial stratification in low pH oxic and suboxic macroscopic growths along an acid mine drainage.</title>
        <authorList>
            <person name="Mendez-Garcia C."/>
            <person name="Mesa V."/>
            <person name="Sprenger R.R."/>
            <person name="Richter M."/>
            <person name="Diez M.S."/>
            <person name="Solano J."/>
            <person name="Bargiela R."/>
            <person name="Golyshina O.V."/>
            <person name="Manteca A."/>
            <person name="Ramos J.L."/>
            <person name="Gallego J.R."/>
            <person name="Llorente I."/>
            <person name="Martins Dos Santos V.A."/>
            <person name="Jensen O.N."/>
            <person name="Pelaez A.I."/>
            <person name="Sanchez J."/>
            <person name="Ferrer M."/>
        </authorList>
    </citation>
    <scope>NUCLEOTIDE SEQUENCE</scope>
</reference>
<dbReference type="GO" id="GO:0042910">
    <property type="term" value="F:xenobiotic transmembrane transporter activity"/>
    <property type="evidence" value="ECO:0007669"/>
    <property type="project" value="TreeGrafter"/>
</dbReference>
<dbReference type="Pfam" id="PF00873">
    <property type="entry name" value="ACR_tran"/>
    <property type="match status" value="1"/>
</dbReference>
<feature type="non-terminal residue" evidence="1">
    <location>
        <position position="133"/>
    </location>
</feature>
<dbReference type="Gene3D" id="3.30.70.1430">
    <property type="entry name" value="Multidrug efflux transporter AcrB pore domain"/>
    <property type="match status" value="1"/>
</dbReference>
<comment type="caution">
    <text evidence="1">The sequence shown here is derived from an EMBL/GenBank/DDBJ whole genome shotgun (WGS) entry which is preliminary data.</text>
</comment>
<dbReference type="AlphaFoldDB" id="T1B8B7"/>
<protein>
    <submittedName>
        <fullName evidence="1">Acriflavin resistance protein</fullName>
    </submittedName>
</protein>
<evidence type="ECO:0000313" key="1">
    <source>
        <dbReference type="EMBL" id="EQD64698.1"/>
    </source>
</evidence>
<dbReference type="Gene3D" id="1.20.1640.10">
    <property type="entry name" value="Multidrug efflux transporter AcrB transmembrane domain"/>
    <property type="match status" value="1"/>
</dbReference>
<accession>T1B8B7</accession>
<dbReference type="EMBL" id="AUZZ01001325">
    <property type="protein sequence ID" value="EQD64698.1"/>
    <property type="molecule type" value="Genomic_DNA"/>
</dbReference>
<dbReference type="PANTHER" id="PTHR32063">
    <property type="match status" value="1"/>
</dbReference>
<dbReference type="GO" id="GO:0005886">
    <property type="term" value="C:plasma membrane"/>
    <property type="evidence" value="ECO:0007669"/>
    <property type="project" value="TreeGrafter"/>
</dbReference>
<organism evidence="1">
    <name type="scientific">mine drainage metagenome</name>
    <dbReference type="NCBI Taxonomy" id="410659"/>
    <lineage>
        <taxon>unclassified sequences</taxon>
        <taxon>metagenomes</taxon>
        <taxon>ecological metagenomes</taxon>
    </lineage>
</organism>
<reference evidence="1" key="1">
    <citation type="submission" date="2013-08" db="EMBL/GenBank/DDBJ databases">
        <authorList>
            <person name="Mendez C."/>
            <person name="Richter M."/>
            <person name="Ferrer M."/>
            <person name="Sanchez J."/>
        </authorList>
    </citation>
    <scope>NUCLEOTIDE SEQUENCE</scope>
</reference>
<feature type="non-terminal residue" evidence="1">
    <location>
        <position position="1"/>
    </location>
</feature>
<gene>
    <name evidence="1" type="ORF">B2A_01877</name>
</gene>
<dbReference type="PANTHER" id="PTHR32063:SF24">
    <property type="entry name" value="CATION EFFLUX SYSTEM (ACRB_ACRD_ACRF FAMILY)"/>
    <property type="match status" value="1"/>
</dbReference>